<sequence>APPRPRRGALRPAGGAGRRGRARAACRPWRWTPGRPPPLWSSTSAPATPRWALRGTSSRSSWCRPASRTPRRRAARCTSATRRRPRRRSTTTTSVRDREDSPSYLLSYPVSKGLIDNWDDMERFLQQDGPCSATCAAWQDHDFLLTEPPFNTPENRELTAEIIRSM</sequence>
<feature type="region of interest" description="Disordered" evidence="2">
    <location>
        <begin position="1"/>
        <end position="101"/>
    </location>
</feature>
<feature type="compositionally biased region" description="Basic residues" evidence="2">
    <location>
        <begin position="69"/>
        <end position="89"/>
    </location>
</feature>
<dbReference type="Pfam" id="PF00022">
    <property type="entry name" value="Actin"/>
    <property type="match status" value="1"/>
</dbReference>
<gene>
    <name evidence="3" type="ORF">PCOR1329_LOCUS14544</name>
</gene>
<dbReference type="InterPro" id="IPR004000">
    <property type="entry name" value="Actin"/>
</dbReference>
<evidence type="ECO:0000313" key="4">
    <source>
        <dbReference type="Proteomes" id="UP001189429"/>
    </source>
</evidence>
<comment type="catalytic activity">
    <reaction evidence="1">
        <text>ATP + H2O = ADP + phosphate + H(+)</text>
        <dbReference type="Rhea" id="RHEA:13065"/>
        <dbReference type="ChEBI" id="CHEBI:15377"/>
        <dbReference type="ChEBI" id="CHEBI:15378"/>
        <dbReference type="ChEBI" id="CHEBI:30616"/>
        <dbReference type="ChEBI" id="CHEBI:43474"/>
        <dbReference type="ChEBI" id="CHEBI:456216"/>
    </reaction>
</comment>
<dbReference type="Gene3D" id="3.30.420.40">
    <property type="match status" value="1"/>
</dbReference>
<dbReference type="Proteomes" id="UP001189429">
    <property type="component" value="Unassembled WGS sequence"/>
</dbReference>
<feature type="non-terminal residue" evidence="3">
    <location>
        <position position="1"/>
    </location>
</feature>
<accession>A0ABN9QVF7</accession>
<reference evidence="3" key="1">
    <citation type="submission" date="2023-10" db="EMBL/GenBank/DDBJ databases">
        <authorList>
            <person name="Chen Y."/>
            <person name="Shah S."/>
            <person name="Dougan E. K."/>
            <person name="Thang M."/>
            <person name="Chan C."/>
        </authorList>
    </citation>
    <scope>NUCLEOTIDE SEQUENCE [LARGE SCALE GENOMIC DNA]</scope>
</reference>
<dbReference type="SUPFAM" id="SSF53067">
    <property type="entry name" value="Actin-like ATPase domain"/>
    <property type="match status" value="1"/>
</dbReference>
<dbReference type="EMBL" id="CAUYUJ010004350">
    <property type="protein sequence ID" value="CAK0809239.1"/>
    <property type="molecule type" value="Genomic_DNA"/>
</dbReference>
<evidence type="ECO:0000313" key="3">
    <source>
        <dbReference type="EMBL" id="CAK0809239.1"/>
    </source>
</evidence>
<evidence type="ECO:0000256" key="2">
    <source>
        <dbReference type="SAM" id="MobiDB-lite"/>
    </source>
</evidence>
<evidence type="ECO:0000256" key="1">
    <source>
        <dbReference type="ARBA" id="ARBA00049360"/>
    </source>
</evidence>
<dbReference type="PROSITE" id="PS01132">
    <property type="entry name" value="ACTINS_ACT_LIKE"/>
    <property type="match status" value="1"/>
</dbReference>
<protein>
    <submittedName>
        <fullName evidence="3">Uncharacterized protein</fullName>
    </submittedName>
</protein>
<name>A0ABN9QVF7_9DINO</name>
<keyword evidence="4" id="KW-1185">Reference proteome</keyword>
<comment type="caution">
    <text evidence="3">The sequence shown here is derived from an EMBL/GenBank/DDBJ whole genome shotgun (WGS) entry which is preliminary data.</text>
</comment>
<organism evidence="3 4">
    <name type="scientific">Prorocentrum cordatum</name>
    <dbReference type="NCBI Taxonomy" id="2364126"/>
    <lineage>
        <taxon>Eukaryota</taxon>
        <taxon>Sar</taxon>
        <taxon>Alveolata</taxon>
        <taxon>Dinophyceae</taxon>
        <taxon>Prorocentrales</taxon>
        <taxon>Prorocentraceae</taxon>
        <taxon>Prorocentrum</taxon>
    </lineage>
</organism>
<dbReference type="InterPro" id="IPR020902">
    <property type="entry name" value="Actin/actin-like_CS"/>
</dbReference>
<dbReference type="InterPro" id="IPR043129">
    <property type="entry name" value="ATPase_NBD"/>
</dbReference>
<proteinExistence type="predicted"/>